<dbReference type="EMBL" id="JBFOLK010000008">
    <property type="protein sequence ID" value="KAL2492323.1"/>
    <property type="molecule type" value="Genomic_DNA"/>
</dbReference>
<keyword evidence="6" id="KW-0325">Glycoprotein</keyword>
<evidence type="ECO:0000256" key="4">
    <source>
        <dbReference type="ARBA" id="ARBA00022741"/>
    </source>
</evidence>
<keyword evidence="9" id="KW-1185">Reference proteome</keyword>
<dbReference type="GO" id="GO:0005524">
    <property type="term" value="F:ATP binding"/>
    <property type="evidence" value="ECO:0007669"/>
    <property type="project" value="UniProtKB-KW"/>
</dbReference>
<evidence type="ECO:0000259" key="7">
    <source>
        <dbReference type="Pfam" id="PF12819"/>
    </source>
</evidence>
<organism evidence="8 9">
    <name type="scientific">Abeliophyllum distichum</name>
    <dbReference type="NCBI Taxonomy" id="126358"/>
    <lineage>
        <taxon>Eukaryota</taxon>
        <taxon>Viridiplantae</taxon>
        <taxon>Streptophyta</taxon>
        <taxon>Embryophyta</taxon>
        <taxon>Tracheophyta</taxon>
        <taxon>Spermatophyta</taxon>
        <taxon>Magnoliopsida</taxon>
        <taxon>eudicotyledons</taxon>
        <taxon>Gunneridae</taxon>
        <taxon>Pentapetalae</taxon>
        <taxon>asterids</taxon>
        <taxon>lamiids</taxon>
        <taxon>Lamiales</taxon>
        <taxon>Oleaceae</taxon>
        <taxon>Forsythieae</taxon>
        <taxon>Abeliophyllum</taxon>
    </lineage>
</organism>
<dbReference type="InterPro" id="IPR024788">
    <property type="entry name" value="Malectin-like_Carb-bd_dom"/>
</dbReference>
<keyword evidence="5" id="KW-0067">ATP-binding</keyword>
<evidence type="ECO:0000256" key="3">
    <source>
        <dbReference type="ARBA" id="ARBA00022679"/>
    </source>
</evidence>
<dbReference type="Pfam" id="PF12819">
    <property type="entry name" value="Malectin_like"/>
    <property type="match status" value="1"/>
</dbReference>
<accession>A0ABD1RX73</accession>
<protein>
    <submittedName>
        <fullName evidence="8">Receptor-like protein kinase</fullName>
    </submittedName>
</protein>
<dbReference type="GO" id="GO:0004674">
    <property type="term" value="F:protein serine/threonine kinase activity"/>
    <property type="evidence" value="ECO:0007669"/>
    <property type="project" value="UniProtKB-KW"/>
</dbReference>
<comment type="subcellular location">
    <subcellularLocation>
        <location evidence="1">Membrane</location>
        <topology evidence="1">Single-pass type I membrane protein</topology>
    </subcellularLocation>
</comment>
<dbReference type="GO" id="GO:0016020">
    <property type="term" value="C:membrane"/>
    <property type="evidence" value="ECO:0007669"/>
    <property type="project" value="UniProtKB-SubCell"/>
</dbReference>
<dbReference type="PANTHER" id="PTHR34590:SF10">
    <property type="entry name" value="RECEPTOR-LIKE PROTEIN KINASE HERK 1"/>
    <property type="match status" value="1"/>
</dbReference>
<proteinExistence type="predicted"/>
<keyword evidence="3" id="KW-0808">Transferase</keyword>
<reference evidence="9" key="1">
    <citation type="submission" date="2024-07" db="EMBL/GenBank/DDBJ databases">
        <title>Two chromosome-level genome assemblies of Korean endemic species Abeliophyllum distichum and Forsythia ovata (Oleaceae).</title>
        <authorList>
            <person name="Jang H."/>
        </authorList>
    </citation>
    <scope>NUCLEOTIDE SEQUENCE [LARGE SCALE GENOMIC DNA]</scope>
</reference>
<dbReference type="PANTHER" id="PTHR34590">
    <property type="entry name" value="OS03G0124300 PROTEIN-RELATED"/>
    <property type="match status" value="1"/>
</dbReference>
<dbReference type="Proteomes" id="UP001604336">
    <property type="component" value="Unassembled WGS sequence"/>
</dbReference>
<evidence type="ECO:0000256" key="1">
    <source>
        <dbReference type="ARBA" id="ARBA00004479"/>
    </source>
</evidence>
<dbReference type="InterPro" id="IPR045272">
    <property type="entry name" value="ANXUR1/2-like"/>
</dbReference>
<evidence type="ECO:0000256" key="5">
    <source>
        <dbReference type="ARBA" id="ARBA00022840"/>
    </source>
</evidence>
<keyword evidence="2" id="KW-0418">Kinase</keyword>
<name>A0ABD1RX73_9LAMI</name>
<evidence type="ECO:0000313" key="8">
    <source>
        <dbReference type="EMBL" id="KAL2492323.1"/>
    </source>
</evidence>
<evidence type="ECO:0000256" key="6">
    <source>
        <dbReference type="ARBA" id="ARBA00023180"/>
    </source>
</evidence>
<dbReference type="AlphaFoldDB" id="A0ABD1RX73"/>
<gene>
    <name evidence="8" type="ORF">Adt_27951</name>
</gene>
<comment type="caution">
    <text evidence="8">The sequence shown here is derived from an EMBL/GenBank/DDBJ whole genome shotgun (WGS) entry which is preliminary data.</text>
</comment>
<sequence length="164" mass="17414">MRSASFSVFAQKTALVSDFTPKNETVKEFSVNVMSGDLVIAFSPSSNSFAYINALEVVSVPDSLIVDDASLFNPSGAFNGLVNQALETVARVNMGGPFVSLENDMLGRTWVSDRSFLLQPNLATNESKISAVKYPQGGPTSDIAPPTVYGTCTKMNSGSGWLGC</sequence>
<feature type="domain" description="Malectin-like" evidence="7">
    <location>
        <begin position="16"/>
        <end position="157"/>
    </location>
</feature>
<keyword evidence="2" id="KW-0723">Serine/threonine-protein kinase</keyword>
<evidence type="ECO:0000256" key="2">
    <source>
        <dbReference type="ARBA" id="ARBA00022527"/>
    </source>
</evidence>
<evidence type="ECO:0000313" key="9">
    <source>
        <dbReference type="Proteomes" id="UP001604336"/>
    </source>
</evidence>
<keyword evidence="4" id="KW-0547">Nucleotide-binding</keyword>